<keyword evidence="3" id="KW-1185">Reference proteome</keyword>
<accession>A0A1M6TQW7</accession>
<dbReference type="Proteomes" id="UP000184452">
    <property type="component" value="Unassembled WGS sequence"/>
</dbReference>
<gene>
    <name evidence="2" type="ORF">SAMN05421803_12464</name>
</gene>
<evidence type="ECO:0000313" key="3">
    <source>
        <dbReference type="Proteomes" id="UP000184452"/>
    </source>
</evidence>
<dbReference type="EMBL" id="FQZK01000024">
    <property type="protein sequence ID" value="SHK59382.1"/>
    <property type="molecule type" value="Genomic_DNA"/>
</dbReference>
<protein>
    <submittedName>
        <fullName evidence="2">Uncharacterized protein</fullName>
    </submittedName>
</protein>
<feature type="region of interest" description="Disordered" evidence="1">
    <location>
        <begin position="70"/>
        <end position="89"/>
    </location>
</feature>
<name>A0A1M6TQW7_9ACTN</name>
<dbReference type="AlphaFoldDB" id="A0A1M6TQW7"/>
<evidence type="ECO:0000256" key="1">
    <source>
        <dbReference type="SAM" id="MobiDB-lite"/>
    </source>
</evidence>
<sequence length="120" mass="13034">MGRVIPLRPDLAGWARPLAEGAPLRLVPGRGRHHRKEGPVRLLLTGYTHEATRPTSIVVTAREGVTTQVVDEPPVPAGEPEVWSGLPRPRRSASRVRTYVAHPGGDMAPLALAVRSYLAR</sequence>
<organism evidence="2 3">
    <name type="scientific">Nocardiopsis flavescens</name>
    <dbReference type="NCBI Taxonomy" id="758803"/>
    <lineage>
        <taxon>Bacteria</taxon>
        <taxon>Bacillati</taxon>
        <taxon>Actinomycetota</taxon>
        <taxon>Actinomycetes</taxon>
        <taxon>Streptosporangiales</taxon>
        <taxon>Nocardiopsidaceae</taxon>
        <taxon>Nocardiopsis</taxon>
    </lineage>
</organism>
<reference evidence="2 3" key="1">
    <citation type="submission" date="2016-11" db="EMBL/GenBank/DDBJ databases">
        <authorList>
            <person name="Jaros S."/>
            <person name="Januszkiewicz K."/>
            <person name="Wedrychowicz H."/>
        </authorList>
    </citation>
    <scope>NUCLEOTIDE SEQUENCE [LARGE SCALE GENOMIC DNA]</scope>
    <source>
        <strain evidence="2 3">CGMCC 4.5723</strain>
    </source>
</reference>
<evidence type="ECO:0000313" key="2">
    <source>
        <dbReference type="EMBL" id="SHK59382.1"/>
    </source>
</evidence>
<proteinExistence type="predicted"/>